<name>A0A8H6SRT2_9AGAR</name>
<feature type="region of interest" description="Disordered" evidence="2">
    <location>
        <begin position="223"/>
        <end position="244"/>
    </location>
</feature>
<evidence type="ECO:0000259" key="3">
    <source>
        <dbReference type="Pfam" id="PF00656"/>
    </source>
</evidence>
<organism evidence="4 5">
    <name type="scientific">Mycena indigotica</name>
    <dbReference type="NCBI Taxonomy" id="2126181"/>
    <lineage>
        <taxon>Eukaryota</taxon>
        <taxon>Fungi</taxon>
        <taxon>Dikarya</taxon>
        <taxon>Basidiomycota</taxon>
        <taxon>Agaricomycotina</taxon>
        <taxon>Agaricomycetes</taxon>
        <taxon>Agaricomycetidae</taxon>
        <taxon>Agaricales</taxon>
        <taxon>Marasmiineae</taxon>
        <taxon>Mycenaceae</taxon>
        <taxon>Mycena</taxon>
    </lineage>
</organism>
<feature type="domain" description="Peptidase C14 caspase" evidence="3">
    <location>
        <begin position="36"/>
        <end position="337"/>
    </location>
</feature>
<evidence type="ECO:0000313" key="4">
    <source>
        <dbReference type="EMBL" id="KAF7304043.1"/>
    </source>
</evidence>
<dbReference type="InterPro" id="IPR011600">
    <property type="entry name" value="Pept_C14_caspase"/>
</dbReference>
<evidence type="ECO:0000313" key="5">
    <source>
        <dbReference type="Proteomes" id="UP000636479"/>
    </source>
</evidence>
<dbReference type="EMBL" id="JACAZF010000005">
    <property type="protein sequence ID" value="KAF7304043.1"/>
    <property type="molecule type" value="Genomic_DNA"/>
</dbReference>
<gene>
    <name evidence="4" type="ORF">MIND_00635600</name>
</gene>
<dbReference type="Proteomes" id="UP000636479">
    <property type="component" value="Unassembled WGS sequence"/>
</dbReference>
<comment type="caution">
    <text evidence="4">The sequence shown here is derived from an EMBL/GenBank/DDBJ whole genome shotgun (WGS) entry which is preliminary data.</text>
</comment>
<dbReference type="Gene3D" id="3.40.50.1460">
    <property type="match status" value="1"/>
</dbReference>
<dbReference type="GeneID" id="59345610"/>
<dbReference type="PANTHER" id="PTHR48104:SF30">
    <property type="entry name" value="METACASPASE-1"/>
    <property type="match status" value="1"/>
</dbReference>
<reference evidence="4" key="1">
    <citation type="submission" date="2020-05" db="EMBL/GenBank/DDBJ databases">
        <title>Mycena genomes resolve the evolution of fungal bioluminescence.</title>
        <authorList>
            <person name="Tsai I.J."/>
        </authorList>
    </citation>
    <scope>NUCLEOTIDE SEQUENCE</scope>
    <source>
        <strain evidence="4">171206Taipei</strain>
    </source>
</reference>
<sequence length="426" mass="47069">MTPTRSFPFPPGLALPSSPVVRASSITSPTLPRPPRKRALLIGIQADLGPGYPRLRAAHSDVHKTRSLLLDCYGYAPADITVLLDDGVVGHVQPLAVNVLAAIDYLVKDVRAGDRLFFYYSGHSTQEPNDTRTEEDGMDEFIVPLDGLDHKIKDDDLHRSLVAPLPAGSHLVALLDTCHSGSLLDLTHFRCNRVYVPWRWRRKHDSADVGRRYAAARNNAMLPRNSTAASPGSPTSYAKKRRSATEGEGQVFRLGEKVLFCDSPSSEFCTGWCRDKKRGPWDYSAGLVHADVISLAAAKDSQQAWEGKGAVSLTSCLVDLLRENQDVTLEEVLRSASFAAYKMSLGRHNDAHGRRTFLKASQKKLADWCKALDPTNLKCARACRAILALVPLVREQRKQGRGDMDSFQNPEMASAAPLDMQRKWVM</sequence>
<dbReference type="Pfam" id="PF00656">
    <property type="entry name" value="Peptidase_C14"/>
    <property type="match status" value="1"/>
</dbReference>
<dbReference type="PANTHER" id="PTHR48104">
    <property type="entry name" value="METACASPASE-4"/>
    <property type="match status" value="1"/>
</dbReference>
<dbReference type="InterPro" id="IPR050452">
    <property type="entry name" value="Metacaspase"/>
</dbReference>
<evidence type="ECO:0000256" key="2">
    <source>
        <dbReference type="SAM" id="MobiDB-lite"/>
    </source>
</evidence>
<protein>
    <submittedName>
        <fullName evidence="4">Metacaspase pca1</fullName>
    </submittedName>
</protein>
<comment type="similarity">
    <text evidence="1">Belongs to the peptidase C14B family.</text>
</comment>
<dbReference type="GO" id="GO:0005737">
    <property type="term" value="C:cytoplasm"/>
    <property type="evidence" value="ECO:0007669"/>
    <property type="project" value="TreeGrafter"/>
</dbReference>
<dbReference type="GO" id="GO:0006508">
    <property type="term" value="P:proteolysis"/>
    <property type="evidence" value="ECO:0007669"/>
    <property type="project" value="InterPro"/>
</dbReference>
<accession>A0A8H6SRT2</accession>
<proteinExistence type="inferred from homology"/>
<evidence type="ECO:0000256" key="1">
    <source>
        <dbReference type="ARBA" id="ARBA00009005"/>
    </source>
</evidence>
<keyword evidence="5" id="KW-1185">Reference proteome</keyword>
<dbReference type="OrthoDB" id="3223806at2759"/>
<feature type="compositionally biased region" description="Polar residues" evidence="2">
    <location>
        <begin position="224"/>
        <end position="236"/>
    </location>
</feature>
<dbReference type="GO" id="GO:0004197">
    <property type="term" value="F:cysteine-type endopeptidase activity"/>
    <property type="evidence" value="ECO:0007669"/>
    <property type="project" value="InterPro"/>
</dbReference>
<dbReference type="RefSeq" id="XP_037221015.1">
    <property type="nucleotide sequence ID" value="XM_037363094.1"/>
</dbReference>
<dbReference type="AlphaFoldDB" id="A0A8H6SRT2"/>